<organism evidence="1 2">
    <name type="scientific">Burkholderia lata (strain ATCC 17760 / DSM 23089 / LMG 22485 / NCIMB 9086 / R18194 / 383)</name>
    <dbReference type="NCBI Taxonomy" id="482957"/>
    <lineage>
        <taxon>Bacteria</taxon>
        <taxon>Pseudomonadati</taxon>
        <taxon>Pseudomonadota</taxon>
        <taxon>Betaproteobacteria</taxon>
        <taxon>Burkholderiales</taxon>
        <taxon>Burkholderiaceae</taxon>
        <taxon>Burkholderia</taxon>
        <taxon>Burkholderia cepacia complex</taxon>
    </lineage>
</organism>
<dbReference type="AlphaFoldDB" id="A0A6P2JKM7"/>
<reference evidence="1 2" key="1">
    <citation type="submission" date="2019-09" db="EMBL/GenBank/DDBJ databases">
        <authorList>
            <person name="Depoorter E."/>
        </authorList>
    </citation>
    <scope>NUCLEOTIDE SEQUENCE [LARGE SCALE GENOMIC DNA]</scope>
    <source>
        <strain evidence="1">R-15945</strain>
    </source>
</reference>
<evidence type="ECO:0000313" key="1">
    <source>
        <dbReference type="EMBL" id="VWB33525.1"/>
    </source>
</evidence>
<evidence type="ECO:0000313" key="2">
    <source>
        <dbReference type="Proteomes" id="UP000494174"/>
    </source>
</evidence>
<dbReference type="Proteomes" id="UP000494174">
    <property type="component" value="Unassembled WGS sequence"/>
</dbReference>
<protein>
    <submittedName>
        <fullName evidence="1">Uncharacterized protein</fullName>
    </submittedName>
</protein>
<name>A0A6P2JKM7_BURL3</name>
<sequence>MHSKASHVRDGPLMLECPFDASIDTYRYRHANSDADPANSRLRRQLGEVFDSARTIGGRHECNDLTVNAVFVI</sequence>
<proteinExistence type="predicted"/>
<dbReference type="EMBL" id="CABVPU010000004">
    <property type="protein sequence ID" value="VWB33525.1"/>
    <property type="molecule type" value="Genomic_DNA"/>
</dbReference>
<gene>
    <name evidence="1" type="ORF">BLA15945_01484</name>
</gene>
<dbReference type="RefSeq" id="WP_174997701.1">
    <property type="nucleotide sequence ID" value="NZ_CABVPS010000006.1"/>
</dbReference>
<accession>A0A6P2JKM7</accession>